<comment type="caution">
    <text evidence="3">The sequence shown here is derived from an EMBL/GenBank/DDBJ whole genome shotgun (WGS) entry which is preliminary data.</text>
</comment>
<gene>
    <name evidence="3" type="ORF">DRJ26_01180</name>
</gene>
<sequence length="347" mass="38507">MDKFIVDCIESGAFPGAVLLIAKDGYVVYHKAFGFSMLIPDRQVMRLDTIFDLASITKSVVAAASTMILVERGLLRIDDPVCKFLPDFTGDGKDEVTIKHLLTHTSGLPAWKPFYTEASSREEIFNLALRTPLEQKPGEAVVYSDVGFIILTKIIEELCEARIDEFASKEIFMPLGMKDTMYNPPAELKERIAATEYCKFREKVIWGEVHDENAWRMSGVSGHAGLFSTASDLAVFAQMMLNLGAYGEVRILSPRSVKLMTMSHTSNLGEARGLGWDVKSGKASCGDLFSDKSFGHTGFTGTSLWVDPEAQMFVIFLTNRVHPTRENTAIIDVRPRLHNVIAASLVR</sequence>
<dbReference type="GO" id="GO:0016787">
    <property type="term" value="F:hydrolase activity"/>
    <property type="evidence" value="ECO:0007669"/>
    <property type="project" value="UniProtKB-KW"/>
</dbReference>
<dbReference type="InterPro" id="IPR012338">
    <property type="entry name" value="Beta-lactam/transpept-like"/>
</dbReference>
<evidence type="ECO:0000313" key="3">
    <source>
        <dbReference type="EMBL" id="RLE55075.1"/>
    </source>
</evidence>
<dbReference type="Pfam" id="PF00144">
    <property type="entry name" value="Beta-lactamase"/>
    <property type="match status" value="1"/>
</dbReference>
<dbReference type="EMBL" id="QMRA01000011">
    <property type="protein sequence ID" value="RLE55075.1"/>
    <property type="molecule type" value="Genomic_DNA"/>
</dbReference>
<protein>
    <submittedName>
        <fullName evidence="3">Penicillin-binding protein</fullName>
    </submittedName>
</protein>
<accession>A0A497F660</accession>
<organism evidence="3 4">
    <name type="scientific">Thermoproteota archaeon</name>
    <dbReference type="NCBI Taxonomy" id="2056631"/>
    <lineage>
        <taxon>Archaea</taxon>
        <taxon>Thermoproteota</taxon>
    </lineage>
</organism>
<name>A0A497F660_9CREN</name>
<dbReference type="SUPFAM" id="SSF56601">
    <property type="entry name" value="beta-lactamase/transpeptidase-like"/>
    <property type="match status" value="1"/>
</dbReference>
<keyword evidence="1" id="KW-0378">Hydrolase</keyword>
<evidence type="ECO:0000313" key="4">
    <source>
        <dbReference type="Proteomes" id="UP000269499"/>
    </source>
</evidence>
<dbReference type="InterPro" id="IPR001466">
    <property type="entry name" value="Beta-lactam-related"/>
</dbReference>
<dbReference type="PANTHER" id="PTHR43283">
    <property type="entry name" value="BETA-LACTAMASE-RELATED"/>
    <property type="match status" value="1"/>
</dbReference>
<dbReference type="Gene3D" id="3.40.710.10">
    <property type="entry name" value="DD-peptidase/beta-lactamase superfamily"/>
    <property type="match status" value="1"/>
</dbReference>
<evidence type="ECO:0000259" key="2">
    <source>
        <dbReference type="Pfam" id="PF00144"/>
    </source>
</evidence>
<dbReference type="Proteomes" id="UP000269499">
    <property type="component" value="Unassembled WGS sequence"/>
</dbReference>
<feature type="domain" description="Beta-lactamase-related" evidence="2">
    <location>
        <begin position="2"/>
        <end position="327"/>
    </location>
</feature>
<reference evidence="3 4" key="1">
    <citation type="submission" date="2018-06" db="EMBL/GenBank/DDBJ databases">
        <title>Extensive metabolic versatility and redundancy in microbially diverse, dynamic hydrothermal sediments.</title>
        <authorList>
            <person name="Dombrowski N."/>
            <person name="Teske A."/>
            <person name="Baker B.J."/>
        </authorList>
    </citation>
    <scope>NUCLEOTIDE SEQUENCE [LARGE SCALE GENOMIC DNA]</scope>
    <source>
        <strain evidence="3">B20_G2</strain>
    </source>
</reference>
<dbReference type="InterPro" id="IPR050789">
    <property type="entry name" value="Diverse_Enzym_Activities"/>
</dbReference>
<proteinExistence type="predicted"/>
<evidence type="ECO:0000256" key="1">
    <source>
        <dbReference type="ARBA" id="ARBA00022801"/>
    </source>
</evidence>
<dbReference type="AlphaFoldDB" id="A0A497F660"/>
<dbReference type="PANTHER" id="PTHR43283:SF11">
    <property type="entry name" value="BETA-LACTAMASE-RELATED DOMAIN-CONTAINING PROTEIN"/>
    <property type="match status" value="1"/>
</dbReference>